<dbReference type="Gene3D" id="3.30.710.10">
    <property type="entry name" value="Potassium Channel Kv1.1, Chain A"/>
    <property type="match status" value="1"/>
</dbReference>
<proteinExistence type="predicted"/>
<reference evidence="3" key="1">
    <citation type="submission" date="2025-08" db="UniProtKB">
        <authorList>
            <consortium name="RefSeq"/>
        </authorList>
    </citation>
    <scope>IDENTIFICATION</scope>
</reference>
<dbReference type="RefSeq" id="XP_018497055.1">
    <property type="nucleotide sequence ID" value="XM_018641539.1"/>
</dbReference>
<protein>
    <submittedName>
        <fullName evidence="3">Uncharacterized protein LOC108864975</fullName>
    </submittedName>
</protein>
<dbReference type="InterPro" id="IPR011333">
    <property type="entry name" value="SKP1/BTB/POZ_sf"/>
</dbReference>
<organism evidence="2 3">
    <name type="scientific">Galendromus occidentalis</name>
    <name type="common">western predatory mite</name>
    <dbReference type="NCBI Taxonomy" id="34638"/>
    <lineage>
        <taxon>Eukaryota</taxon>
        <taxon>Metazoa</taxon>
        <taxon>Ecdysozoa</taxon>
        <taxon>Arthropoda</taxon>
        <taxon>Chelicerata</taxon>
        <taxon>Arachnida</taxon>
        <taxon>Acari</taxon>
        <taxon>Parasitiformes</taxon>
        <taxon>Mesostigmata</taxon>
        <taxon>Gamasina</taxon>
        <taxon>Phytoseioidea</taxon>
        <taxon>Phytoseiidae</taxon>
        <taxon>Typhlodrominae</taxon>
        <taxon>Galendromus</taxon>
    </lineage>
</organism>
<keyword evidence="2" id="KW-1185">Reference proteome</keyword>
<dbReference type="CDD" id="cd18186">
    <property type="entry name" value="BTB_POZ_ZBTB_KLHL-like"/>
    <property type="match status" value="1"/>
</dbReference>
<dbReference type="PROSITE" id="PS50097">
    <property type="entry name" value="BTB"/>
    <property type="match status" value="1"/>
</dbReference>
<feature type="domain" description="BTB" evidence="1">
    <location>
        <begin position="36"/>
        <end position="103"/>
    </location>
</feature>
<evidence type="ECO:0000313" key="2">
    <source>
        <dbReference type="Proteomes" id="UP000694867"/>
    </source>
</evidence>
<sequence length="536" mass="61408">MPDAKRSTRVSVADPSYHRKLLQNLNKNRKDHHPTCDVRIFDREDHLFLAHKAVLAAASSYFDAMFSSNFVESTEARVDLPFSHSVTSAILEFIYSGKLEVDNEFALELLSAADFLLIDSLKGPIVNFTCADIRNVFNAQNIASAGIDASFAGFNVLKYFIEDEDTIDDLTELLESVEERGLGFETLALEEISNPLLADTDQATMVKATTIRDKSDRLPTGTNVYRIFSNRLYRFDGFGWTRVICPEFNEQAPSLRGFAVLDENGQFLTHNQDELRLFEMQEPYHGSRSPGDRSLKPFAEETISTSSQRLCFSENTIMALFTKPGSTSEDIYVWNQLSQSFQSLGDIWPLTVTYLDYIFEDSLQGRTRLFVVGNFKTLNDGTIANSVFSFNLCPISGALLTSRSVPVLPFINNSYIYHHFEGKLIAIPRIIGRNFCKDFYRFDENTCTWRVWEEAKLKVENRTILDVVSTKEYLYLVMSSFDHRWQNEFVQWNGHEFTDVTFSTSIPIEGKLLERISWIDYNVVDKVLKKARRLWL</sequence>
<dbReference type="Proteomes" id="UP000694867">
    <property type="component" value="Unplaced"/>
</dbReference>
<dbReference type="Pfam" id="PF00651">
    <property type="entry name" value="BTB"/>
    <property type="match status" value="1"/>
</dbReference>
<dbReference type="PANTHER" id="PTHR24413">
    <property type="entry name" value="SPECKLE-TYPE POZ PROTEIN"/>
    <property type="match status" value="1"/>
</dbReference>
<dbReference type="SUPFAM" id="SSF54695">
    <property type="entry name" value="POZ domain"/>
    <property type="match status" value="1"/>
</dbReference>
<dbReference type="KEGG" id="goe:108864975"/>
<dbReference type="SMART" id="SM00225">
    <property type="entry name" value="BTB"/>
    <property type="match status" value="1"/>
</dbReference>
<dbReference type="InterPro" id="IPR000210">
    <property type="entry name" value="BTB/POZ_dom"/>
</dbReference>
<dbReference type="GeneID" id="108864975"/>
<evidence type="ECO:0000259" key="1">
    <source>
        <dbReference type="PROSITE" id="PS50097"/>
    </source>
</evidence>
<accession>A0AAJ7L6B6</accession>
<name>A0AAJ7L6B6_9ACAR</name>
<dbReference type="AlphaFoldDB" id="A0AAJ7L6B6"/>
<gene>
    <name evidence="3" type="primary">LOC108864975</name>
</gene>
<evidence type="ECO:0000313" key="3">
    <source>
        <dbReference type="RefSeq" id="XP_018497055.1"/>
    </source>
</evidence>